<comment type="caution">
    <text evidence="1">The sequence shown here is derived from an EMBL/GenBank/DDBJ whole genome shotgun (WGS) entry which is preliminary data.</text>
</comment>
<sequence>MKIKSFQMQDYRLSERLHAECKDIAVRTMACGLELEGHAEALSRTNGCGFDRSECGVCAHRSEGRGGGNLPAPEYCACHTCVHATQMCGNDSHPDRQLYCWSFLLGNMSGTRRCRLRTARITACIERQYSAYEDISEPTEQERWDHCLGCIRDNLHGGRYGACSWCSPCGSCMVCSETRCHDPMRGNRDRTENNIARVARRAHCRQGKGNGIQDNGSNFMYAYNDGSVDTELVTKPFKLPKLLEVVTEGVQIFKDESIVMSPRVRAGCHQTFSFDKPFPDLVARNTVQLIRYYYPALLSFACVAGTNGRSCSYRKLPERPGWTEKAVAFNNKYDACHVKAQHAINYQPRMIEFRYPDMHQYPKMHIAVACLNWAIILYAIDLSKKGVVMFGNTDWEYSYASSNMILTSGEFDDGIKALRTEMTAVLRQSVGLFLVNGSAMMERLNSWHMPVSSEDMATFDDFNFQWNPKLADTPQEDMSTVAEQAVGLPSDPVEWDLSRIERIRQGITDGEYIGVTNRAYYARWEVANIAPEPGEGQTWDMDRIERTRARIENCYDISDDNLAYYRQWREANEEEDE</sequence>
<gene>
    <name evidence="1" type="ORF">LCGC14_0846990</name>
</gene>
<dbReference type="AlphaFoldDB" id="A0A0F9PG55"/>
<organism evidence="1">
    <name type="scientific">marine sediment metagenome</name>
    <dbReference type="NCBI Taxonomy" id="412755"/>
    <lineage>
        <taxon>unclassified sequences</taxon>
        <taxon>metagenomes</taxon>
        <taxon>ecological metagenomes</taxon>
    </lineage>
</organism>
<reference evidence="1" key="1">
    <citation type="journal article" date="2015" name="Nature">
        <title>Complex archaea that bridge the gap between prokaryotes and eukaryotes.</title>
        <authorList>
            <person name="Spang A."/>
            <person name="Saw J.H."/>
            <person name="Jorgensen S.L."/>
            <person name="Zaremba-Niedzwiedzka K."/>
            <person name="Martijn J."/>
            <person name="Lind A.E."/>
            <person name="van Eijk R."/>
            <person name="Schleper C."/>
            <person name="Guy L."/>
            <person name="Ettema T.J."/>
        </authorList>
    </citation>
    <scope>NUCLEOTIDE SEQUENCE</scope>
</reference>
<proteinExistence type="predicted"/>
<name>A0A0F9PG55_9ZZZZ</name>
<dbReference type="EMBL" id="LAZR01002506">
    <property type="protein sequence ID" value="KKN29144.1"/>
    <property type="molecule type" value="Genomic_DNA"/>
</dbReference>
<accession>A0A0F9PG55</accession>
<protein>
    <submittedName>
        <fullName evidence="1">Uncharacterized protein</fullName>
    </submittedName>
</protein>
<evidence type="ECO:0000313" key="1">
    <source>
        <dbReference type="EMBL" id="KKN29144.1"/>
    </source>
</evidence>